<feature type="transmembrane region" description="Helical" evidence="1">
    <location>
        <begin position="119"/>
        <end position="144"/>
    </location>
</feature>
<keyword evidence="1" id="KW-0472">Membrane</keyword>
<dbReference type="AlphaFoldDB" id="A0A9P5T9N9"/>
<dbReference type="Proteomes" id="UP000759537">
    <property type="component" value="Unassembled WGS sequence"/>
</dbReference>
<evidence type="ECO:0000313" key="2">
    <source>
        <dbReference type="EMBL" id="KAF8481102.1"/>
    </source>
</evidence>
<evidence type="ECO:0000313" key="3">
    <source>
        <dbReference type="Proteomes" id="UP000759537"/>
    </source>
</evidence>
<organism evidence="2 3">
    <name type="scientific">Russula ochroleuca</name>
    <dbReference type="NCBI Taxonomy" id="152965"/>
    <lineage>
        <taxon>Eukaryota</taxon>
        <taxon>Fungi</taxon>
        <taxon>Dikarya</taxon>
        <taxon>Basidiomycota</taxon>
        <taxon>Agaricomycotina</taxon>
        <taxon>Agaricomycetes</taxon>
        <taxon>Russulales</taxon>
        <taxon>Russulaceae</taxon>
        <taxon>Russula</taxon>
    </lineage>
</organism>
<reference evidence="2" key="1">
    <citation type="submission" date="2019-10" db="EMBL/GenBank/DDBJ databases">
        <authorList>
            <consortium name="DOE Joint Genome Institute"/>
            <person name="Kuo A."/>
            <person name="Miyauchi S."/>
            <person name="Kiss E."/>
            <person name="Drula E."/>
            <person name="Kohler A."/>
            <person name="Sanchez-Garcia M."/>
            <person name="Andreopoulos B."/>
            <person name="Barry K.W."/>
            <person name="Bonito G."/>
            <person name="Buee M."/>
            <person name="Carver A."/>
            <person name="Chen C."/>
            <person name="Cichocki N."/>
            <person name="Clum A."/>
            <person name="Culley D."/>
            <person name="Crous P.W."/>
            <person name="Fauchery L."/>
            <person name="Girlanda M."/>
            <person name="Hayes R."/>
            <person name="Keri Z."/>
            <person name="LaButti K."/>
            <person name="Lipzen A."/>
            <person name="Lombard V."/>
            <person name="Magnuson J."/>
            <person name="Maillard F."/>
            <person name="Morin E."/>
            <person name="Murat C."/>
            <person name="Nolan M."/>
            <person name="Ohm R."/>
            <person name="Pangilinan J."/>
            <person name="Pereira M."/>
            <person name="Perotto S."/>
            <person name="Peter M."/>
            <person name="Riley R."/>
            <person name="Sitrit Y."/>
            <person name="Stielow B."/>
            <person name="Szollosi G."/>
            <person name="Zifcakova L."/>
            <person name="Stursova M."/>
            <person name="Spatafora J.W."/>
            <person name="Tedersoo L."/>
            <person name="Vaario L.-M."/>
            <person name="Yamada A."/>
            <person name="Yan M."/>
            <person name="Wang P."/>
            <person name="Xu J."/>
            <person name="Bruns T."/>
            <person name="Baldrian P."/>
            <person name="Vilgalys R."/>
            <person name="Henrissat B."/>
            <person name="Grigoriev I.V."/>
            <person name="Hibbett D."/>
            <person name="Nagy L.G."/>
            <person name="Martin F.M."/>
        </authorList>
    </citation>
    <scope>NUCLEOTIDE SEQUENCE</scope>
    <source>
        <strain evidence="2">Prilba</strain>
    </source>
</reference>
<accession>A0A9P5T9N9</accession>
<keyword evidence="3" id="KW-1185">Reference proteome</keyword>
<keyword evidence="1" id="KW-0812">Transmembrane</keyword>
<feature type="transmembrane region" description="Helical" evidence="1">
    <location>
        <begin position="46"/>
        <end position="67"/>
    </location>
</feature>
<keyword evidence="1" id="KW-1133">Transmembrane helix</keyword>
<name>A0A9P5T9N9_9AGAM</name>
<comment type="caution">
    <text evidence="2">The sequence shown here is derived from an EMBL/GenBank/DDBJ whole genome shotgun (WGS) entry which is preliminary data.</text>
</comment>
<sequence length="173" mass="19237">MLQFLPDSTVLFALAVSSAAMELGLTAYLMIAGTHVRGGLYHSLQIIFLFDALWTVLFLPTCVLWYTKGSLDVLANLFGSICWIFAAAIVWGSAIGSVHNKRARKSCTGMPSDLRCTHYISPGSLAWMEFVLCIVTLILAILWVRVSRFGRGKVSSQSYYRSATIQHHLRFDV</sequence>
<protein>
    <recommendedName>
        <fullName evidence="4">MARVEL domain-containing protein</fullName>
    </recommendedName>
</protein>
<evidence type="ECO:0000256" key="1">
    <source>
        <dbReference type="SAM" id="Phobius"/>
    </source>
</evidence>
<evidence type="ECO:0008006" key="4">
    <source>
        <dbReference type="Google" id="ProtNLM"/>
    </source>
</evidence>
<dbReference type="OrthoDB" id="3226059at2759"/>
<reference evidence="2" key="2">
    <citation type="journal article" date="2020" name="Nat. Commun.">
        <title>Large-scale genome sequencing of mycorrhizal fungi provides insights into the early evolution of symbiotic traits.</title>
        <authorList>
            <person name="Miyauchi S."/>
            <person name="Kiss E."/>
            <person name="Kuo A."/>
            <person name="Drula E."/>
            <person name="Kohler A."/>
            <person name="Sanchez-Garcia M."/>
            <person name="Morin E."/>
            <person name="Andreopoulos B."/>
            <person name="Barry K.W."/>
            <person name="Bonito G."/>
            <person name="Buee M."/>
            <person name="Carver A."/>
            <person name="Chen C."/>
            <person name="Cichocki N."/>
            <person name="Clum A."/>
            <person name="Culley D."/>
            <person name="Crous P.W."/>
            <person name="Fauchery L."/>
            <person name="Girlanda M."/>
            <person name="Hayes R.D."/>
            <person name="Keri Z."/>
            <person name="LaButti K."/>
            <person name="Lipzen A."/>
            <person name="Lombard V."/>
            <person name="Magnuson J."/>
            <person name="Maillard F."/>
            <person name="Murat C."/>
            <person name="Nolan M."/>
            <person name="Ohm R.A."/>
            <person name="Pangilinan J."/>
            <person name="Pereira M.F."/>
            <person name="Perotto S."/>
            <person name="Peter M."/>
            <person name="Pfister S."/>
            <person name="Riley R."/>
            <person name="Sitrit Y."/>
            <person name="Stielow J.B."/>
            <person name="Szollosi G."/>
            <person name="Zifcakova L."/>
            <person name="Stursova M."/>
            <person name="Spatafora J.W."/>
            <person name="Tedersoo L."/>
            <person name="Vaario L.M."/>
            <person name="Yamada A."/>
            <person name="Yan M."/>
            <person name="Wang P."/>
            <person name="Xu J."/>
            <person name="Bruns T."/>
            <person name="Baldrian P."/>
            <person name="Vilgalys R."/>
            <person name="Dunand C."/>
            <person name="Henrissat B."/>
            <person name="Grigoriev I.V."/>
            <person name="Hibbett D."/>
            <person name="Nagy L.G."/>
            <person name="Martin F.M."/>
        </authorList>
    </citation>
    <scope>NUCLEOTIDE SEQUENCE</scope>
    <source>
        <strain evidence="2">Prilba</strain>
    </source>
</reference>
<dbReference type="EMBL" id="WHVB01000007">
    <property type="protein sequence ID" value="KAF8481102.1"/>
    <property type="molecule type" value="Genomic_DNA"/>
</dbReference>
<proteinExistence type="predicted"/>
<gene>
    <name evidence="2" type="ORF">DFH94DRAFT_738066</name>
</gene>
<feature type="transmembrane region" description="Helical" evidence="1">
    <location>
        <begin position="73"/>
        <end position="98"/>
    </location>
</feature>
<feature type="transmembrane region" description="Helical" evidence="1">
    <location>
        <begin position="12"/>
        <end position="34"/>
    </location>
</feature>